<comment type="caution">
    <text evidence="1">The sequence shown here is derived from an EMBL/GenBank/DDBJ whole genome shotgun (WGS) entry which is preliminary data.</text>
</comment>
<sequence>MLTSRGECGILCRHRDERANKKICTLTTEENITTSILLSEHAVPAAFFELFREREASDLHER</sequence>
<keyword evidence="2" id="KW-1185">Reference proteome</keyword>
<reference evidence="1" key="1">
    <citation type="submission" date="2020-10" db="EMBL/GenBank/DDBJ databases">
        <title>Taxonomic study of unclassified bacteria belonging to the class Ktedonobacteria.</title>
        <authorList>
            <person name="Yabe S."/>
            <person name="Wang C.M."/>
            <person name="Zheng Y."/>
            <person name="Sakai Y."/>
            <person name="Cavaletti L."/>
            <person name="Monciardini P."/>
            <person name="Donadio S."/>
        </authorList>
    </citation>
    <scope>NUCLEOTIDE SEQUENCE</scope>
    <source>
        <strain evidence="1">SOSP1-1</strain>
    </source>
</reference>
<dbReference type="EMBL" id="BNJF01000001">
    <property type="protein sequence ID" value="GHO43563.1"/>
    <property type="molecule type" value="Genomic_DNA"/>
</dbReference>
<dbReference type="Proteomes" id="UP000612362">
    <property type="component" value="Unassembled WGS sequence"/>
</dbReference>
<evidence type="ECO:0000313" key="1">
    <source>
        <dbReference type="EMBL" id="GHO43563.1"/>
    </source>
</evidence>
<protein>
    <submittedName>
        <fullName evidence="1">Uncharacterized protein</fullName>
    </submittedName>
</protein>
<proteinExistence type="predicted"/>
<organism evidence="1 2">
    <name type="scientific">Ktedonospora formicarum</name>
    <dbReference type="NCBI Taxonomy" id="2778364"/>
    <lineage>
        <taxon>Bacteria</taxon>
        <taxon>Bacillati</taxon>
        <taxon>Chloroflexota</taxon>
        <taxon>Ktedonobacteria</taxon>
        <taxon>Ktedonobacterales</taxon>
        <taxon>Ktedonobacteraceae</taxon>
        <taxon>Ktedonospora</taxon>
    </lineage>
</organism>
<dbReference type="AlphaFoldDB" id="A0A8J3HZX1"/>
<gene>
    <name evidence="1" type="ORF">KSX_17260</name>
</gene>
<accession>A0A8J3HZX1</accession>
<name>A0A8J3HZX1_9CHLR</name>
<evidence type="ECO:0000313" key="2">
    <source>
        <dbReference type="Proteomes" id="UP000612362"/>
    </source>
</evidence>